<evidence type="ECO:0000313" key="2">
    <source>
        <dbReference type="Proteomes" id="UP000006052"/>
    </source>
</evidence>
<dbReference type="STRING" id="679935.Alfi_0801"/>
<dbReference type="HOGENOM" id="CLU_025489_0_0_10"/>
<protein>
    <recommendedName>
        <fullName evidence="3">Integrase catalytic domain-containing protein</fullName>
    </recommendedName>
</protein>
<sequence>MEVYNNRLCATYDDFAGIISYDAIQKSVQRGRIEQVRRACNGTEALFAVDSLPVKYKNEVYRRYPDLQAQAASKEFIDEIVPDGVAMNFYAEYKIDGTRGLDFTKQQEYAYNAAILEAFHSRLDRANSQRMRVSKPRVKKSEFWAKAAKALPRIADRFPHSLPENPRRLQEKFNEFFRGGKANYEVLISGKFQNANAAKVESDDQKATILKLISDPRNLNDKQVVMIYNAVAEQLGWKTITERPVQEMRKKYGLETAAGRLGASEFYNNRSMQVKRRRPALPLYMWSLDGWDVELYFQRTATDKNGYTVTTYSNRLTVVVVLDPCTNYPIGYAIGEQENSALIKEAVRNAVNHTAELFGQRYRANQIQSDHYAMKAMFPIYAVAGDKVTPARVKNAKSKPVERYFRSLNEGYCQLCRNWSGFGITSDKKKQPNADALNAYRKEFPDEAGCRMQIENIIEAERAAKRADYLKLWAEVPENRRLPLSTEQYLLNFGAETGYKNALEGSGLNVKLLGARRSYDCFDLRFRQYAHIRWNVKYDPDNLDQVLAVSDDGALRFMLESKYVQPMALVERTEGDAAELARVKQYNTHLEDYAKGFIATADKRVEQLFAHNPQLDNPLARAVLCDSRGQHKDQRNARRLAAVNVKEIEVKTVEEIAPKPIKKESIFNLY</sequence>
<dbReference type="InterPro" id="IPR012337">
    <property type="entry name" value="RNaseH-like_sf"/>
</dbReference>
<dbReference type="KEGG" id="afd:Alfi_0801"/>
<organism evidence="1 2">
    <name type="scientific">Alistipes finegoldii (strain DSM 17242 / JCM 16770 / CCUG 46020 / CIP 107999 / KCTC 15236 / AHN 2437)</name>
    <dbReference type="NCBI Taxonomy" id="679935"/>
    <lineage>
        <taxon>Bacteria</taxon>
        <taxon>Pseudomonadati</taxon>
        <taxon>Bacteroidota</taxon>
        <taxon>Bacteroidia</taxon>
        <taxon>Bacteroidales</taxon>
        <taxon>Rikenellaceae</taxon>
        <taxon>Alistipes</taxon>
    </lineage>
</organism>
<dbReference type="eggNOG" id="COG2801">
    <property type="taxonomic scope" value="Bacteria"/>
</dbReference>
<gene>
    <name evidence="1" type="ordered locus">Alfi_0801</name>
</gene>
<name>I3YJK7_ALIFI</name>
<dbReference type="InterPro" id="IPR036397">
    <property type="entry name" value="RNaseH_sf"/>
</dbReference>
<dbReference type="GO" id="GO:0003676">
    <property type="term" value="F:nucleic acid binding"/>
    <property type="evidence" value="ECO:0007669"/>
    <property type="project" value="InterPro"/>
</dbReference>
<proteinExistence type="predicted"/>
<evidence type="ECO:0000313" key="1">
    <source>
        <dbReference type="EMBL" id="AFL77175.1"/>
    </source>
</evidence>
<dbReference type="Proteomes" id="UP000006052">
    <property type="component" value="Chromosome"/>
</dbReference>
<dbReference type="PATRIC" id="fig|679935.3.peg.744"/>
<dbReference type="Gene3D" id="3.30.420.10">
    <property type="entry name" value="Ribonuclease H-like superfamily/Ribonuclease H"/>
    <property type="match status" value="1"/>
</dbReference>
<accession>I3YJK7</accession>
<reference evidence="2" key="1">
    <citation type="journal article" date="2013" name="Stand. Genomic Sci.">
        <title>Complete genome sequence of the bile-resistant pigment-producing anaerobe Alistipes finegoldii type strain (AHN2437(T)).</title>
        <authorList>
            <person name="Mavromatis K."/>
            <person name="Stackebrandt E."/>
            <person name="Munk C."/>
            <person name="Lapidus A."/>
            <person name="Nolan M."/>
            <person name="Lucas S."/>
            <person name="Hammon N."/>
            <person name="Deshpande S."/>
            <person name="Cheng J.F."/>
            <person name="Tapia R."/>
            <person name="Goodwin L.A."/>
            <person name="Pitluck S."/>
            <person name="Liolios K."/>
            <person name="Pagani I."/>
            <person name="Ivanova N."/>
            <person name="Mikhailova N."/>
            <person name="Huntemann M."/>
            <person name="Pati A."/>
            <person name="Chen A."/>
            <person name="Palaniappan K."/>
            <person name="Land M."/>
            <person name="Hauser L."/>
            <person name="Rohde M."/>
            <person name="Gronow S."/>
            <person name="Goker M."/>
            <person name="Detter J.C."/>
            <person name="Bristow J."/>
            <person name="Eisen J.A."/>
            <person name="Markowitz V."/>
            <person name="Hugenholtz P."/>
            <person name="Kyrpides N.C."/>
            <person name="Klenk H.P."/>
            <person name="Woyke T."/>
        </authorList>
    </citation>
    <scope>NUCLEOTIDE SEQUENCE</scope>
    <source>
        <strain evidence="2">DSM 17242 / JCM 16770 / AHN 2437 / CCUG 46020 / CIP 107999</strain>
    </source>
</reference>
<dbReference type="SUPFAM" id="SSF53098">
    <property type="entry name" value="Ribonuclease H-like"/>
    <property type="match status" value="1"/>
</dbReference>
<dbReference type="EMBL" id="CP003274">
    <property type="protein sequence ID" value="AFL77175.1"/>
    <property type="molecule type" value="Genomic_DNA"/>
</dbReference>
<dbReference type="AlphaFoldDB" id="I3YJK7"/>
<evidence type="ECO:0008006" key="3">
    <source>
        <dbReference type="Google" id="ProtNLM"/>
    </source>
</evidence>